<dbReference type="KEGG" id="slim:SCL_1846"/>
<dbReference type="Gene3D" id="3.40.50.280">
    <property type="entry name" value="Cobalamin-binding domain"/>
    <property type="match status" value="1"/>
</dbReference>
<dbReference type="InterPro" id="IPR034466">
    <property type="entry name" value="Methyltransferase_Class_B"/>
</dbReference>
<dbReference type="PANTHER" id="PTHR43409">
    <property type="entry name" value="ANAEROBIC MAGNESIUM-PROTOPORPHYRIN IX MONOMETHYL ESTER CYCLASE-RELATED"/>
    <property type="match status" value="1"/>
</dbReference>
<evidence type="ECO:0000256" key="2">
    <source>
        <dbReference type="ARBA" id="ARBA00022691"/>
    </source>
</evidence>
<dbReference type="AlphaFoldDB" id="A0A1B4XH53"/>
<dbReference type="SUPFAM" id="SSF102114">
    <property type="entry name" value="Radical SAM enzymes"/>
    <property type="match status" value="1"/>
</dbReference>
<dbReference type="InterPro" id="IPR023404">
    <property type="entry name" value="rSAM_horseshoe"/>
</dbReference>
<dbReference type="InterPro" id="IPR006638">
    <property type="entry name" value="Elp3/MiaA/NifB-like_rSAM"/>
</dbReference>
<dbReference type="OrthoDB" id="9801424at2"/>
<name>A0A1B4XH53_9GAMM</name>
<feature type="domain" description="Radical SAM core" evidence="6">
    <location>
        <begin position="163"/>
        <end position="406"/>
    </location>
</feature>
<dbReference type="GO" id="GO:0008168">
    <property type="term" value="F:methyltransferase activity"/>
    <property type="evidence" value="ECO:0007669"/>
    <property type="project" value="UniProtKB-KW"/>
</dbReference>
<dbReference type="PROSITE" id="PS51918">
    <property type="entry name" value="RADICAL_SAM"/>
    <property type="match status" value="1"/>
</dbReference>
<sequence>MRLLLINPKFPESFWSFRWALENILPDNKRALNPPLGLATLAALCPPGWQVEIIDENIEPVPLHPQADIVGICGMAVQFRRQQELIEYYRRQGHYVVAGGSFASLCPERFADLADTVVAGEAEYIWPEFCRDFERNAPQPRYRETGVVRLEDSPTPRFDLLKLDRYVTASMQFSRGCPYRCEFCDIIVMFGRRPRTKSLEQIGRELDRLRGQDIHNVFFVDDNLIGNPKLAKVLLRYLAVYQERHHYVFQFGTEASINLADDAELLQLFQAANFAWVFIGIESPDEDSLKETLKTQNTGRDLLSAVRTLYAHGLDVLAGFIIGFDNDTLDSFDKQYRFITGAGIQVSMVGLLTALPRTPLYERLRQEGRLIAGAEHGDNTKPGTNIIPKHMGYEAMVQHYQVLYRRLFGDSGIAQRIGNKFRYLRNPVYQGKYSRHERLVIVHRLFTRALLNGGPMRLLHILRTLTAAPPRAWPQVLADWIAGLAMRDYIERHFLTDRHREQHLAQRTAAMLHKLCAAEIRRGVVEIGSRVGEGGAHLQILLRGYVGRVFFARAARRLEKMLHRSAATVTLHIEALRADQQRQLERLLKRLAPHGDRVSVWIDERVRPLVPIDSSVFHVLLTRDPHNNLPSA</sequence>
<dbReference type="GO" id="GO:0032259">
    <property type="term" value="P:methylation"/>
    <property type="evidence" value="ECO:0007669"/>
    <property type="project" value="UniProtKB-KW"/>
</dbReference>
<evidence type="ECO:0000256" key="1">
    <source>
        <dbReference type="ARBA" id="ARBA00001966"/>
    </source>
</evidence>
<dbReference type="InterPro" id="IPR006158">
    <property type="entry name" value="Cobalamin-bd"/>
</dbReference>
<keyword evidence="7" id="KW-0808">Transferase</keyword>
<evidence type="ECO:0000256" key="4">
    <source>
        <dbReference type="ARBA" id="ARBA00023004"/>
    </source>
</evidence>
<dbReference type="PANTHER" id="PTHR43409:SF3">
    <property type="entry name" value="HYPOTHETICAL METHYLTRANSFERASE"/>
    <property type="match status" value="1"/>
</dbReference>
<dbReference type="InParanoid" id="A0A1B4XH53"/>
<dbReference type="InterPro" id="IPR007197">
    <property type="entry name" value="rSAM"/>
</dbReference>
<dbReference type="SMART" id="SM00729">
    <property type="entry name" value="Elp3"/>
    <property type="match status" value="1"/>
</dbReference>
<evidence type="ECO:0000259" key="6">
    <source>
        <dbReference type="PROSITE" id="PS51918"/>
    </source>
</evidence>
<keyword evidence="5" id="KW-0411">Iron-sulfur</keyword>
<gene>
    <name evidence="7" type="ORF">SCL_1846</name>
</gene>
<dbReference type="SFLD" id="SFLDS00029">
    <property type="entry name" value="Radical_SAM"/>
    <property type="match status" value="1"/>
</dbReference>
<comment type="cofactor">
    <cofactor evidence="1">
        <name>[4Fe-4S] cluster</name>
        <dbReference type="ChEBI" id="CHEBI:49883"/>
    </cofactor>
</comment>
<reference evidence="7 8" key="1">
    <citation type="submission" date="2015-05" db="EMBL/GenBank/DDBJ databases">
        <title>Complete genome sequence of a sulfur-oxidizing gammaproteobacterium strain HA5.</title>
        <authorList>
            <person name="Miura A."/>
            <person name="Kojima H."/>
            <person name="Fukui M."/>
        </authorList>
    </citation>
    <scope>NUCLEOTIDE SEQUENCE [LARGE SCALE GENOMIC DNA]</scope>
    <source>
        <strain evidence="7 8">HA5</strain>
    </source>
</reference>
<dbReference type="Proteomes" id="UP000243180">
    <property type="component" value="Chromosome"/>
</dbReference>
<dbReference type="InterPro" id="IPR051198">
    <property type="entry name" value="BchE-like"/>
</dbReference>
<dbReference type="SFLD" id="SFLDF00303">
    <property type="entry name" value="hopanoid_C2-methyltransferase"/>
    <property type="match status" value="1"/>
</dbReference>
<dbReference type="GO" id="GO:0051539">
    <property type="term" value="F:4 iron, 4 sulfur cluster binding"/>
    <property type="evidence" value="ECO:0007669"/>
    <property type="project" value="UniProtKB-KW"/>
</dbReference>
<keyword evidence="7" id="KW-0489">Methyltransferase</keyword>
<evidence type="ECO:0000256" key="5">
    <source>
        <dbReference type="ARBA" id="ARBA00023014"/>
    </source>
</evidence>
<dbReference type="Gene3D" id="3.80.30.20">
    <property type="entry name" value="tm_1862 like domain"/>
    <property type="match status" value="1"/>
</dbReference>
<keyword evidence="4" id="KW-0408">Iron</keyword>
<dbReference type="SFLD" id="SFLDG01082">
    <property type="entry name" value="B12-binding_domain_containing"/>
    <property type="match status" value="1"/>
</dbReference>
<protein>
    <submittedName>
        <fullName evidence="7">Methyltransferase</fullName>
    </submittedName>
</protein>
<dbReference type="SFLD" id="SFLDG01123">
    <property type="entry name" value="methyltransferase_(Class_B)"/>
    <property type="match status" value="1"/>
</dbReference>
<dbReference type="EMBL" id="AP014879">
    <property type="protein sequence ID" value="BAV34144.1"/>
    <property type="molecule type" value="Genomic_DNA"/>
</dbReference>
<organism evidence="7 8">
    <name type="scientific">Sulfuricaulis limicola</name>
    <dbReference type="NCBI Taxonomy" id="1620215"/>
    <lineage>
        <taxon>Bacteria</taxon>
        <taxon>Pseudomonadati</taxon>
        <taxon>Pseudomonadota</taxon>
        <taxon>Gammaproteobacteria</taxon>
        <taxon>Acidiferrobacterales</taxon>
        <taxon>Acidiferrobacteraceae</taxon>
        <taxon>Sulfuricaulis</taxon>
    </lineage>
</organism>
<dbReference type="Pfam" id="PF02310">
    <property type="entry name" value="B12-binding"/>
    <property type="match status" value="1"/>
</dbReference>
<proteinExistence type="predicted"/>
<evidence type="ECO:0000313" key="8">
    <source>
        <dbReference type="Proteomes" id="UP000243180"/>
    </source>
</evidence>
<keyword evidence="3" id="KW-0479">Metal-binding</keyword>
<dbReference type="InterPro" id="IPR058240">
    <property type="entry name" value="rSAM_sf"/>
</dbReference>
<evidence type="ECO:0000256" key="3">
    <source>
        <dbReference type="ARBA" id="ARBA00022723"/>
    </source>
</evidence>
<dbReference type="CDD" id="cd01335">
    <property type="entry name" value="Radical_SAM"/>
    <property type="match status" value="1"/>
</dbReference>
<keyword evidence="2" id="KW-0949">S-adenosyl-L-methionine</keyword>
<dbReference type="GO" id="GO:0046872">
    <property type="term" value="F:metal ion binding"/>
    <property type="evidence" value="ECO:0007669"/>
    <property type="project" value="UniProtKB-KW"/>
</dbReference>
<keyword evidence="8" id="KW-1185">Reference proteome</keyword>
<dbReference type="GO" id="GO:0005829">
    <property type="term" value="C:cytosol"/>
    <property type="evidence" value="ECO:0007669"/>
    <property type="project" value="TreeGrafter"/>
</dbReference>
<dbReference type="Pfam" id="PF13282">
    <property type="entry name" value="DUF4070"/>
    <property type="match status" value="1"/>
</dbReference>
<dbReference type="InterPro" id="IPR025274">
    <property type="entry name" value="DUF4070"/>
</dbReference>
<dbReference type="Pfam" id="PF04055">
    <property type="entry name" value="Radical_SAM"/>
    <property type="match status" value="1"/>
</dbReference>
<dbReference type="InterPro" id="IPR034530">
    <property type="entry name" value="HpnP-like"/>
</dbReference>
<evidence type="ECO:0000313" key="7">
    <source>
        <dbReference type="EMBL" id="BAV34144.1"/>
    </source>
</evidence>
<accession>A0A1B4XH53</accession>
<dbReference type="GO" id="GO:0031419">
    <property type="term" value="F:cobalamin binding"/>
    <property type="evidence" value="ECO:0007669"/>
    <property type="project" value="InterPro"/>
</dbReference>